<dbReference type="OrthoDB" id="408631at2759"/>
<protein>
    <submittedName>
        <fullName evidence="3">Putative alpha beta hydrolase fold protein</fullName>
    </submittedName>
</protein>
<dbReference type="Proteomes" id="UP000014074">
    <property type="component" value="Unassembled WGS sequence"/>
</dbReference>
<keyword evidence="1 3" id="KW-0378">Hydrolase</keyword>
<dbReference type="EMBL" id="KB933378">
    <property type="protein sequence ID" value="EON95704.1"/>
    <property type="molecule type" value="Genomic_DNA"/>
</dbReference>
<dbReference type="Pfam" id="PF07859">
    <property type="entry name" value="Abhydrolase_3"/>
    <property type="match status" value="1"/>
</dbReference>
<proteinExistence type="predicted"/>
<dbReference type="PANTHER" id="PTHR48081">
    <property type="entry name" value="AB HYDROLASE SUPERFAMILY PROTEIN C4A8.06C"/>
    <property type="match status" value="1"/>
</dbReference>
<dbReference type="Gene3D" id="3.40.50.1820">
    <property type="entry name" value="alpha/beta hydrolase"/>
    <property type="match status" value="1"/>
</dbReference>
<dbReference type="InterPro" id="IPR013094">
    <property type="entry name" value="AB_hydrolase_3"/>
</dbReference>
<dbReference type="RefSeq" id="XP_007919507.1">
    <property type="nucleotide sequence ID" value="XM_007921316.1"/>
</dbReference>
<organism evidence="3 4">
    <name type="scientific">Phaeoacremonium minimum (strain UCR-PA7)</name>
    <name type="common">Esca disease fungus</name>
    <name type="synonym">Togninia minima</name>
    <dbReference type="NCBI Taxonomy" id="1286976"/>
    <lineage>
        <taxon>Eukaryota</taxon>
        <taxon>Fungi</taxon>
        <taxon>Dikarya</taxon>
        <taxon>Ascomycota</taxon>
        <taxon>Pezizomycotina</taxon>
        <taxon>Sordariomycetes</taxon>
        <taxon>Sordariomycetidae</taxon>
        <taxon>Togniniales</taxon>
        <taxon>Togniniaceae</taxon>
        <taxon>Phaeoacremonium</taxon>
    </lineage>
</organism>
<dbReference type="GeneID" id="19329694"/>
<gene>
    <name evidence="3" type="ORF">UCRPA7_8806</name>
</gene>
<dbReference type="eggNOG" id="KOG1515">
    <property type="taxonomic scope" value="Eukaryota"/>
</dbReference>
<evidence type="ECO:0000313" key="4">
    <source>
        <dbReference type="Proteomes" id="UP000014074"/>
    </source>
</evidence>
<dbReference type="AlphaFoldDB" id="R8B8S0"/>
<dbReference type="HOGENOM" id="CLU_012494_3_1_1"/>
<sequence>MSTPARNPLPTLFTIHGGGFCLGAPRDDDEWNRAFADRYGVQVVALSYTKAPSGPFPTALHDLEALYLAVVADASIPTDNRTALLGFSAGGNLALTLSQLPTIQECTAPPRAVTSVYGCLDLSLHSGVKTGSRQYKPTLSPPRNSRKDALLDLVAVFDWSYIPYGQELRDPLLSPAYAPRSALPPYVCIVAAELDMLAHESWRMACRLANEEQAARGLSPARRLPDATSTDKNLRLVGREQPAKSKGKLETNNERFGWEERWDGSGIKWLLVPDVTHGFDNVHIRELMGGKESIRDAEAKTDAYCRVVAEWLLDVVWKT</sequence>
<evidence type="ECO:0000259" key="2">
    <source>
        <dbReference type="Pfam" id="PF07859"/>
    </source>
</evidence>
<dbReference type="GO" id="GO:0016787">
    <property type="term" value="F:hydrolase activity"/>
    <property type="evidence" value="ECO:0007669"/>
    <property type="project" value="UniProtKB-KW"/>
</dbReference>
<dbReference type="KEGG" id="tmn:UCRPA7_8806"/>
<dbReference type="InterPro" id="IPR050300">
    <property type="entry name" value="GDXG_lipolytic_enzyme"/>
</dbReference>
<dbReference type="PANTHER" id="PTHR48081:SF8">
    <property type="entry name" value="ALPHA_BETA HYDROLASE FOLD-3 DOMAIN-CONTAINING PROTEIN-RELATED"/>
    <property type="match status" value="1"/>
</dbReference>
<evidence type="ECO:0000256" key="1">
    <source>
        <dbReference type="ARBA" id="ARBA00022801"/>
    </source>
</evidence>
<name>R8B8S0_PHAM7</name>
<dbReference type="InterPro" id="IPR029058">
    <property type="entry name" value="AB_hydrolase_fold"/>
</dbReference>
<dbReference type="SUPFAM" id="SSF53474">
    <property type="entry name" value="alpha/beta-Hydrolases"/>
    <property type="match status" value="1"/>
</dbReference>
<keyword evidence="4" id="KW-1185">Reference proteome</keyword>
<reference evidence="4" key="1">
    <citation type="journal article" date="2013" name="Genome Announc.">
        <title>Draft genome sequence of the ascomycete Phaeoacremonium aleophilum strain UCR-PA7, a causal agent of the esca disease complex in grapevines.</title>
        <authorList>
            <person name="Blanco-Ulate B."/>
            <person name="Rolshausen P."/>
            <person name="Cantu D."/>
        </authorList>
    </citation>
    <scope>NUCLEOTIDE SEQUENCE [LARGE SCALE GENOMIC DNA]</scope>
    <source>
        <strain evidence="4">UCR-PA7</strain>
    </source>
</reference>
<accession>R8B8S0</accession>
<feature type="domain" description="Alpha/beta hydrolase fold-3" evidence="2">
    <location>
        <begin position="13"/>
        <end position="213"/>
    </location>
</feature>
<evidence type="ECO:0000313" key="3">
    <source>
        <dbReference type="EMBL" id="EON95704.1"/>
    </source>
</evidence>